<name>A0A3M7MBX0_9PLEO</name>
<dbReference type="InterPro" id="IPR036890">
    <property type="entry name" value="HATPase_C_sf"/>
</dbReference>
<feature type="region of interest" description="Disordered" evidence="1">
    <location>
        <begin position="1216"/>
        <end position="1299"/>
    </location>
</feature>
<organism evidence="3 4">
    <name type="scientific">Pyrenophora seminiperda CCB06</name>
    <dbReference type="NCBI Taxonomy" id="1302712"/>
    <lineage>
        <taxon>Eukaryota</taxon>
        <taxon>Fungi</taxon>
        <taxon>Dikarya</taxon>
        <taxon>Ascomycota</taxon>
        <taxon>Pezizomycotina</taxon>
        <taxon>Dothideomycetes</taxon>
        <taxon>Pleosporomycetidae</taxon>
        <taxon>Pleosporales</taxon>
        <taxon>Pleosporineae</taxon>
        <taxon>Pleosporaceae</taxon>
        <taxon>Pyrenophora</taxon>
    </lineage>
</organism>
<feature type="compositionally biased region" description="Basic and acidic residues" evidence="1">
    <location>
        <begin position="1224"/>
        <end position="1245"/>
    </location>
</feature>
<dbReference type="InterPro" id="IPR052895">
    <property type="entry name" value="HetReg/Transcr_Mod"/>
</dbReference>
<dbReference type="NCBIfam" id="NF047352">
    <property type="entry name" value="P_loop_sacsin"/>
    <property type="match status" value="1"/>
</dbReference>
<dbReference type="PANTHER" id="PTHR24148:SF64">
    <property type="entry name" value="HETEROKARYON INCOMPATIBILITY DOMAIN-CONTAINING PROTEIN"/>
    <property type="match status" value="1"/>
</dbReference>
<feature type="compositionally biased region" description="Basic and acidic residues" evidence="1">
    <location>
        <begin position="1253"/>
        <end position="1266"/>
    </location>
</feature>
<evidence type="ECO:0000313" key="3">
    <source>
        <dbReference type="EMBL" id="RMZ72001.1"/>
    </source>
</evidence>
<proteinExistence type="predicted"/>
<keyword evidence="4" id="KW-1185">Reference proteome</keyword>
<accession>A0A3M7MBX0</accession>
<sequence>MPPREHIENIRKRLSGGNAEREDRLLKIKPGHFIYELLQNADDTEYDADPIINFRYSDNRLLFECNEVGFTTANVEALCDANNSTKMKTNPTRRQIGEKGIGFKSVFKVCSCVWIKSGFYQFKFDKNVPLGRIRPTWDEFPVSVTEGYTGILIQLDSGNDVHIRNILEEVDPIILLFLQQVKHINISVHSEGFIARALGPTASTLTAETIPAVPRVLHRIRCKRGKSDSSLMVFRYPVVGLPPHELRRGRNDAEIILAFSEGLQGSNNSNLGGVYAYLPVGKYGLKFYVQSDFIVTASREKIDSNEWNLHLVHILPVAMIEAIKQFKDCGGSPLRYSWPLLLQFEKGELDIFNSLPGMLQATLSETAILEDFQGNLMPPSKLMHVPEEFMATNGTPLIPSEYCTRRPLNTRYLVGSDSVLNVLQRLGVETQEPPGFLRDLRNFMTEAPTRFRKMPVTWFNQLCDALMTLLKGHREEIADLDIVPLAGGNWVSPSAGYCYFITEQSNNLSFPTSIPNVYMIHPDVLKNPPHAGLLRAIGIKDGTPTDLCKHIVNEHAEYSRELTWSEPHQLLDKLKTLYCTKDLVSQMEFLYRSGWTPKKSKYYEAPDLWWTDEDGEFCRSRDIYIRSSERHSASSVSDKCKTRLHFLHPSYMKAFGNEPDGMEFLVKTVKLRKMLRLATTSDGFQYSMHKDFKSLSKEYPMRILHMLRETWRFYGPWFVQSGGNTHGDAPSLLDDSSKEELTKAIRDMVVPCHSGDWPIEVKLGEAYLPRKNLLGFCDANTLERCRRSTEQCIICHTLMPLQSKRGSQERRGAVPVDRLLDVSDPDEPSWNFLEDFGVITKLKASVFIKQLKQTRGRNASHAQMDTIYMHLENFVDGPDGGEILKTLKESASIYMPEYFGASRGTWKGLYSCVWDGPACLKRVPRLKAFYPKRNHLFAVKLGIGKANEKHLKMEAEQLRDSDDIEHVSSLLVNILPYLKTSAYDSPTEIVDFRQIWPSRIRHPFRSIRMIPVRLKGPTSNNFVLRSSDDDGSWFVPDRHHLRKAFLGLVDLAEVSLLDSVQLNKLIGGLQMEERCLSKVVTQKDFEAEQPELMEKYTASLRRKVPYIHSLENIRVIGCQQISNSWTLNSGKLVVDSHPDTTEVSCRSEQNALVIYMAGGNDMEEDLLSGPPPLEMSKGLLDYFRIEDKDDAALLTQILAHSSLKLLERDLERWPRRNNKRVRKKEPPQPERKNTVPDKAEQKEKTSSASTDMRTNKDTTTTREAKTNDTSSGQHTIKEALPTNKPTNQEKDLAESSQTIPKKATSVVGEGPGLFENQKSMAKTQEYPTSQASDDHVGEHAATIAKKFVNETESVSTADATQTVANFIPSGDYHHTGLSHKKYRKNAENRVHMNSGIVHITDSSPRMVFYGEDTKETQYLAELYISRYLEGFLGKDINGKNVYKPSEHWTSELRFRNHHAPFSPKSHDGGTIHSAFTIPETEGKLKALMDNENAIARISFAEACTFHIEVHATRGGLDAPFELPGQQYKKARQMTAIGKQGPIEHVYIIARIYNIHTRNPGFALYADPWKLYLEQVISLEVDGYFEGSVSTTTPAILSKDSLGEGFATDTHEIYKDLYVRDGKIRLLEINPGNDDEPIHGELIVKDLQDPETSFWAISYVWGSEPNDQSPMFKTSKGQIRITDSLNECLIYLRRKRVKALLWADAICIDQGNNIEKNMQVRRMGSLYDNAKKVVIWTGGKREEDLYAMDWLLTLRGLPRQSDSALDPATKISHINEFLSRAWFGRTWTVQELVFGSDVTIICGDQELGWNDFMAAIYQCEGELLKKGQKLRSSDPVVHLNKTRKLYKEESRRPNLLQLLEMFHYTKSSIPRDKLFAMLHMATDATGVEAFYPDYESKDEVILARYAKEYVASHEWLQLLYRAGSGKSSSFCTWIPDFMNSRRKEPYMSTISSWRVNGPGDGTHVFSAHPPGSRGVFVQEPSSDYGPPILAVKGYIFDSIGDCLPLETTQHSFKFSNLLGSLQRMANFGRHKDANLDWKEDLLVKCIIGDAIGPYHKNEQSSSNSEQIWPPELRTTICGIQLDQDAHKQMDEMSELSQELIKAYLQTAGSFLALIPDAALCVTDRGYIGIVPGATEPNDKVVLLFGSKVPFVLRQCGGHGQYKLIGECYVHSIMHFQASNLSGLVEEEIYLT</sequence>
<dbReference type="PANTHER" id="PTHR24148">
    <property type="entry name" value="ANKYRIN REPEAT DOMAIN-CONTAINING PROTEIN 39 HOMOLOG-RELATED"/>
    <property type="match status" value="1"/>
</dbReference>
<evidence type="ECO:0000259" key="2">
    <source>
        <dbReference type="Pfam" id="PF06985"/>
    </source>
</evidence>
<dbReference type="Proteomes" id="UP000265663">
    <property type="component" value="Unassembled WGS sequence"/>
</dbReference>
<evidence type="ECO:0000313" key="4">
    <source>
        <dbReference type="Proteomes" id="UP000265663"/>
    </source>
</evidence>
<evidence type="ECO:0000256" key="1">
    <source>
        <dbReference type="SAM" id="MobiDB-lite"/>
    </source>
</evidence>
<dbReference type="EMBL" id="KE747829">
    <property type="protein sequence ID" value="RMZ72001.1"/>
    <property type="molecule type" value="Genomic_DNA"/>
</dbReference>
<dbReference type="InterPro" id="IPR010730">
    <property type="entry name" value="HET"/>
</dbReference>
<protein>
    <submittedName>
        <fullName evidence="3">Heterokaryon incompatibility</fullName>
    </submittedName>
</protein>
<dbReference type="Pfam" id="PF26639">
    <property type="entry name" value="Het-6_barrel"/>
    <property type="match status" value="1"/>
</dbReference>
<dbReference type="OrthoDB" id="4850726at2759"/>
<reference evidence="3 4" key="1">
    <citation type="journal article" date="2014" name="PLoS ONE">
        <title>De novo Genome Assembly of the Fungal Plant Pathogen Pyrenophora semeniperda.</title>
        <authorList>
            <person name="Soliai M.M."/>
            <person name="Meyer S.E."/>
            <person name="Udall J.A."/>
            <person name="Elzinga D.E."/>
            <person name="Hermansen R.A."/>
            <person name="Bodily P.M."/>
            <person name="Hart A.A."/>
            <person name="Coleman C.E."/>
        </authorList>
    </citation>
    <scope>NUCLEOTIDE SEQUENCE [LARGE SCALE GENOMIC DNA]</scope>
    <source>
        <strain evidence="3 4">CCB06</strain>
        <tissue evidence="3">Mycelium</tissue>
    </source>
</reference>
<feature type="domain" description="Heterokaryon incompatibility" evidence="2">
    <location>
        <begin position="1654"/>
        <end position="1790"/>
    </location>
</feature>
<gene>
    <name evidence="3" type="ORF">GMOD_00006988</name>
</gene>
<dbReference type="SUPFAM" id="SSF55874">
    <property type="entry name" value="ATPase domain of HSP90 chaperone/DNA topoisomerase II/histidine kinase"/>
    <property type="match status" value="1"/>
</dbReference>
<dbReference type="Pfam" id="PF06985">
    <property type="entry name" value="HET"/>
    <property type="match status" value="1"/>
</dbReference>
<dbReference type="Gene3D" id="3.30.565.10">
    <property type="entry name" value="Histidine kinase-like ATPase, C-terminal domain"/>
    <property type="match status" value="1"/>
</dbReference>